<sequence>MENKNLSRQVKEFLAYKRSNGCIYTGGEYHLKWYVAFSGCLSPHESVPSKRTVEAFMDI</sequence>
<keyword evidence="2" id="KW-1185">Reference proteome</keyword>
<protein>
    <recommendedName>
        <fullName evidence="3">Integrase SAM-like N-terminal domain-containing protein</fullName>
    </recommendedName>
</protein>
<dbReference type="Proteomes" id="UP000515703">
    <property type="component" value="Chromosome"/>
</dbReference>
<accession>A0A7M3SA80</accession>
<organism evidence="1 2">
    <name type="scientific">Anaerocolumna chitinilytica</name>
    <dbReference type="NCBI Taxonomy" id="1727145"/>
    <lineage>
        <taxon>Bacteria</taxon>
        <taxon>Bacillati</taxon>
        <taxon>Bacillota</taxon>
        <taxon>Clostridia</taxon>
        <taxon>Lachnospirales</taxon>
        <taxon>Lachnospiraceae</taxon>
        <taxon>Anaerocolumna</taxon>
    </lineage>
</organism>
<dbReference type="KEGG" id="acht:bsdcttw_45380"/>
<proteinExistence type="predicted"/>
<gene>
    <name evidence="1" type="ORF">bsdcttw_45380</name>
</gene>
<evidence type="ECO:0000313" key="1">
    <source>
        <dbReference type="EMBL" id="BCK01498.1"/>
    </source>
</evidence>
<evidence type="ECO:0008006" key="3">
    <source>
        <dbReference type="Google" id="ProtNLM"/>
    </source>
</evidence>
<name>A0A7M3SA80_9FIRM</name>
<reference evidence="1 2" key="1">
    <citation type="submission" date="2020-08" db="EMBL/GenBank/DDBJ databases">
        <title>Draft genome sequencing of an Anaerocolumna strain isolated from anoxic soil subjected to BSD treatment.</title>
        <authorList>
            <person name="Uek A."/>
            <person name="Tonouchi A."/>
        </authorList>
    </citation>
    <scope>NUCLEOTIDE SEQUENCE [LARGE SCALE GENOMIC DNA]</scope>
    <source>
        <strain evidence="1 2">CTTW</strain>
    </source>
</reference>
<evidence type="ECO:0000313" key="2">
    <source>
        <dbReference type="Proteomes" id="UP000515703"/>
    </source>
</evidence>
<reference evidence="1 2" key="2">
    <citation type="submission" date="2020-08" db="EMBL/GenBank/DDBJ databases">
        <authorList>
            <person name="Ueki A."/>
            <person name="Tonouchi A."/>
        </authorList>
    </citation>
    <scope>NUCLEOTIDE SEQUENCE [LARGE SCALE GENOMIC DNA]</scope>
    <source>
        <strain evidence="1 2">CTTW</strain>
    </source>
</reference>
<dbReference type="EMBL" id="AP023368">
    <property type="protein sequence ID" value="BCK01498.1"/>
    <property type="molecule type" value="Genomic_DNA"/>
</dbReference>
<dbReference type="AlphaFoldDB" id="A0A7M3SA80"/>